<dbReference type="InterPro" id="IPR010285">
    <property type="entry name" value="DNA_helicase_pif1-like_DEAD"/>
</dbReference>
<feature type="domain" description="DNA helicase Pif1-like DEAD-box helicase" evidence="2">
    <location>
        <begin position="57"/>
        <end position="120"/>
    </location>
</feature>
<evidence type="ECO:0000259" key="2">
    <source>
        <dbReference type="Pfam" id="PF05970"/>
    </source>
</evidence>
<keyword evidence="4" id="KW-1185">Reference proteome</keyword>
<evidence type="ECO:0000256" key="1">
    <source>
        <dbReference type="RuleBase" id="RU363044"/>
    </source>
</evidence>
<reference evidence="3" key="1">
    <citation type="journal article" date="2021" name="Sci. Rep.">
        <title>Diploid genomic architecture of Nitzschia inconspicua, an elite biomass production diatom.</title>
        <authorList>
            <person name="Oliver A."/>
            <person name="Podell S."/>
            <person name="Pinowska A."/>
            <person name="Traller J.C."/>
            <person name="Smith S.R."/>
            <person name="McClure R."/>
            <person name="Beliaev A."/>
            <person name="Bohutskyi P."/>
            <person name="Hill E.A."/>
            <person name="Rabines A."/>
            <person name="Zheng H."/>
            <person name="Allen L.Z."/>
            <person name="Kuo A."/>
            <person name="Grigoriev I.V."/>
            <person name="Allen A.E."/>
            <person name="Hazlebeck D."/>
            <person name="Allen E.E."/>
        </authorList>
    </citation>
    <scope>NUCLEOTIDE SEQUENCE</scope>
    <source>
        <strain evidence="3">Hildebrandi</strain>
    </source>
</reference>
<organism evidence="3 4">
    <name type="scientific">Nitzschia inconspicua</name>
    <dbReference type="NCBI Taxonomy" id="303405"/>
    <lineage>
        <taxon>Eukaryota</taxon>
        <taxon>Sar</taxon>
        <taxon>Stramenopiles</taxon>
        <taxon>Ochrophyta</taxon>
        <taxon>Bacillariophyta</taxon>
        <taxon>Bacillariophyceae</taxon>
        <taxon>Bacillariophycidae</taxon>
        <taxon>Bacillariales</taxon>
        <taxon>Bacillariaceae</taxon>
        <taxon>Nitzschia</taxon>
    </lineage>
</organism>
<proteinExistence type="inferred from homology"/>
<gene>
    <name evidence="3" type="ORF">IV203_012343</name>
</gene>
<keyword evidence="1" id="KW-0547">Nucleotide-binding</keyword>
<keyword evidence="1" id="KW-0067">ATP-binding</keyword>
<dbReference type="GO" id="GO:0006310">
    <property type="term" value="P:DNA recombination"/>
    <property type="evidence" value="ECO:0007669"/>
    <property type="project" value="UniProtKB-KW"/>
</dbReference>
<dbReference type="Proteomes" id="UP000693970">
    <property type="component" value="Unassembled WGS sequence"/>
</dbReference>
<protein>
    <recommendedName>
        <fullName evidence="1">ATP-dependent DNA helicase</fullName>
        <ecNumber evidence="1">5.6.2.3</ecNumber>
    </recommendedName>
</protein>
<evidence type="ECO:0000313" key="4">
    <source>
        <dbReference type="Proteomes" id="UP000693970"/>
    </source>
</evidence>
<dbReference type="Pfam" id="PF05970">
    <property type="entry name" value="PIF1"/>
    <property type="match status" value="1"/>
</dbReference>
<comment type="catalytic activity">
    <reaction evidence="1">
        <text>ATP + H2O = ADP + phosphate + H(+)</text>
        <dbReference type="Rhea" id="RHEA:13065"/>
        <dbReference type="ChEBI" id="CHEBI:15377"/>
        <dbReference type="ChEBI" id="CHEBI:15378"/>
        <dbReference type="ChEBI" id="CHEBI:30616"/>
        <dbReference type="ChEBI" id="CHEBI:43474"/>
        <dbReference type="ChEBI" id="CHEBI:456216"/>
        <dbReference type="EC" id="5.6.2.3"/>
    </reaction>
</comment>
<sequence>MVPAEREKVTLSKPCVDMRRNYVKIACEIRVVSALSGVAVVSIHRETPANAFVFKREVRNELEEFKNAYLVVVDEGSFASVEDVQLLNEKMKEIFDRPTEPFGGAPIVLTGDFTQLSPVSGVPLYKCDGFVAWKQLINAFM</sequence>
<dbReference type="OrthoDB" id="6583552at2759"/>
<comment type="caution">
    <text evidence="3">The sequence shown here is derived from an EMBL/GenBank/DDBJ whole genome shotgun (WGS) entry which is preliminary data.</text>
</comment>
<comment type="cofactor">
    <cofactor evidence="1">
        <name>Mg(2+)</name>
        <dbReference type="ChEBI" id="CHEBI:18420"/>
    </cofactor>
</comment>
<evidence type="ECO:0000313" key="3">
    <source>
        <dbReference type="EMBL" id="KAG7349746.1"/>
    </source>
</evidence>
<dbReference type="GO" id="GO:0000723">
    <property type="term" value="P:telomere maintenance"/>
    <property type="evidence" value="ECO:0007669"/>
    <property type="project" value="InterPro"/>
</dbReference>
<name>A0A9K3KUE5_9STRA</name>
<comment type="similarity">
    <text evidence="1">Belongs to the helicase family.</text>
</comment>
<dbReference type="AlphaFoldDB" id="A0A9K3KUE5"/>
<dbReference type="GO" id="GO:0006281">
    <property type="term" value="P:DNA repair"/>
    <property type="evidence" value="ECO:0007669"/>
    <property type="project" value="UniProtKB-KW"/>
</dbReference>
<keyword evidence="1" id="KW-0233">DNA recombination</keyword>
<dbReference type="GO" id="GO:0016787">
    <property type="term" value="F:hydrolase activity"/>
    <property type="evidence" value="ECO:0007669"/>
    <property type="project" value="UniProtKB-KW"/>
</dbReference>
<reference evidence="3" key="2">
    <citation type="submission" date="2021-04" db="EMBL/GenBank/DDBJ databases">
        <authorList>
            <person name="Podell S."/>
        </authorList>
    </citation>
    <scope>NUCLEOTIDE SEQUENCE</scope>
    <source>
        <strain evidence="3">Hildebrandi</strain>
    </source>
</reference>
<keyword evidence="1 3" id="KW-0347">Helicase</keyword>
<dbReference type="EMBL" id="JAGRRH010000019">
    <property type="protein sequence ID" value="KAG7349746.1"/>
    <property type="molecule type" value="Genomic_DNA"/>
</dbReference>
<keyword evidence="1" id="KW-0378">Hydrolase</keyword>
<keyword evidence="1" id="KW-0234">DNA repair</keyword>
<dbReference type="GO" id="GO:0005524">
    <property type="term" value="F:ATP binding"/>
    <property type="evidence" value="ECO:0007669"/>
    <property type="project" value="UniProtKB-KW"/>
</dbReference>
<dbReference type="GO" id="GO:0043139">
    <property type="term" value="F:5'-3' DNA helicase activity"/>
    <property type="evidence" value="ECO:0007669"/>
    <property type="project" value="UniProtKB-EC"/>
</dbReference>
<keyword evidence="1" id="KW-0227">DNA damage</keyword>
<accession>A0A9K3KUE5</accession>
<dbReference type="EC" id="5.6.2.3" evidence="1"/>